<dbReference type="PANTHER" id="PTHR23053:SF0">
    <property type="entry name" value="HYDROCEPHALUS-INDUCING PROTEIN HOMOLOG"/>
    <property type="match status" value="1"/>
</dbReference>
<dbReference type="OrthoDB" id="442692at2759"/>
<keyword evidence="2" id="KW-1185">Reference proteome</keyword>
<proteinExistence type="predicted"/>
<dbReference type="KEGG" id="tsr:106549303"/>
<dbReference type="Pfam" id="PF22067">
    <property type="entry name" value="Cep192_D3"/>
    <property type="match status" value="1"/>
</dbReference>
<dbReference type="GO" id="GO:0005930">
    <property type="term" value="C:axoneme"/>
    <property type="evidence" value="ECO:0007669"/>
    <property type="project" value="TreeGrafter"/>
</dbReference>
<gene>
    <name evidence="3" type="primary">LOC106549303</name>
</gene>
<dbReference type="GO" id="GO:1904158">
    <property type="term" value="P:axonemal central apparatus assembly"/>
    <property type="evidence" value="ECO:0007669"/>
    <property type="project" value="TreeGrafter"/>
</dbReference>
<dbReference type="RefSeq" id="XP_013922385.1">
    <property type="nucleotide sequence ID" value="XM_014066910.1"/>
</dbReference>
<sequence length="239" mass="26935">MKKGTQDKQVLLWRAEPMKPGLMSSNSITSTLQAAPGERFPFHIHFTPTLEGEVNFNLICDVKKKSQPLCLNVKAIGHAMNVSVKCEESLGVVTELNPEHPKQIHFREMQVNDYAECNFSILNTGKFNFTFSWEFCNAKKFLQCFALSPESGTVEAGERMEVKLSFHPLKAFTLKDIELKLQISHGPTFTCVLQGSVLAPSIHFLPLRVDFGNCFIYQAGMPISKRILVITNKESRKAR</sequence>
<evidence type="ECO:0000313" key="2">
    <source>
        <dbReference type="Proteomes" id="UP000504617"/>
    </source>
</evidence>
<dbReference type="AlphaFoldDB" id="A0A6I9YEF2"/>
<reference evidence="3" key="1">
    <citation type="submission" date="2025-08" db="UniProtKB">
        <authorList>
            <consortium name="RefSeq"/>
        </authorList>
    </citation>
    <scope>IDENTIFICATION</scope>
    <source>
        <tissue evidence="3">Skeletal muscle</tissue>
    </source>
</reference>
<dbReference type="InterPro" id="IPR054089">
    <property type="entry name" value="Cep192-like_D3"/>
</dbReference>
<dbReference type="Proteomes" id="UP000504617">
    <property type="component" value="Unplaced"/>
</dbReference>
<dbReference type="InterPro" id="IPR013783">
    <property type="entry name" value="Ig-like_fold"/>
</dbReference>
<evidence type="ECO:0000259" key="1">
    <source>
        <dbReference type="Pfam" id="PF22067"/>
    </source>
</evidence>
<protein>
    <submittedName>
        <fullName evidence="3">Hydrocephalus-inducing protein homolog</fullName>
    </submittedName>
</protein>
<organism evidence="2 3">
    <name type="scientific">Thamnophis sirtalis</name>
    <dbReference type="NCBI Taxonomy" id="35019"/>
    <lineage>
        <taxon>Eukaryota</taxon>
        <taxon>Metazoa</taxon>
        <taxon>Chordata</taxon>
        <taxon>Craniata</taxon>
        <taxon>Vertebrata</taxon>
        <taxon>Euteleostomi</taxon>
        <taxon>Lepidosauria</taxon>
        <taxon>Squamata</taxon>
        <taxon>Bifurcata</taxon>
        <taxon>Unidentata</taxon>
        <taxon>Episquamata</taxon>
        <taxon>Toxicofera</taxon>
        <taxon>Serpentes</taxon>
        <taxon>Colubroidea</taxon>
        <taxon>Colubridae</taxon>
        <taxon>Natricinae</taxon>
        <taxon>Thamnophis</taxon>
    </lineage>
</organism>
<evidence type="ECO:0000313" key="3">
    <source>
        <dbReference type="RefSeq" id="XP_013922385.1"/>
    </source>
</evidence>
<name>A0A6I9YEF2_9SAUR</name>
<feature type="domain" description="Cep192-like" evidence="1">
    <location>
        <begin position="98"/>
        <end position="197"/>
    </location>
</feature>
<dbReference type="GeneID" id="106549303"/>
<dbReference type="PANTHER" id="PTHR23053">
    <property type="entry name" value="DLEC1 DELETED IN LUNG AND ESOPHAGEAL CANCER 1"/>
    <property type="match status" value="1"/>
</dbReference>
<dbReference type="GO" id="GO:0003341">
    <property type="term" value="P:cilium movement"/>
    <property type="evidence" value="ECO:0007669"/>
    <property type="project" value="TreeGrafter"/>
</dbReference>
<dbReference type="InterPro" id="IPR033305">
    <property type="entry name" value="Hydin-like"/>
</dbReference>
<dbReference type="Gene3D" id="2.60.40.10">
    <property type="entry name" value="Immunoglobulins"/>
    <property type="match status" value="1"/>
</dbReference>
<accession>A0A6I9YEF2</accession>